<feature type="compositionally biased region" description="Gly residues" evidence="1">
    <location>
        <begin position="105"/>
        <end position="127"/>
    </location>
</feature>
<comment type="caution">
    <text evidence="3">The sequence shown here is derived from an EMBL/GenBank/DDBJ whole genome shotgun (WGS) entry which is preliminary data.</text>
</comment>
<protein>
    <submittedName>
        <fullName evidence="3">Uncharacterized protein</fullName>
    </submittedName>
</protein>
<feature type="transmembrane region" description="Helical" evidence="2">
    <location>
        <begin position="20"/>
        <end position="45"/>
    </location>
</feature>
<dbReference type="EMBL" id="JALJOU010000010">
    <property type="protein sequence ID" value="KAK9841782.1"/>
    <property type="molecule type" value="Genomic_DNA"/>
</dbReference>
<proteinExistence type="predicted"/>
<evidence type="ECO:0000313" key="3">
    <source>
        <dbReference type="EMBL" id="KAK9841782.1"/>
    </source>
</evidence>
<name>A0AAW1S726_9CHLO</name>
<evidence type="ECO:0000313" key="4">
    <source>
        <dbReference type="Proteomes" id="UP001445335"/>
    </source>
</evidence>
<keyword evidence="2" id="KW-0472">Membrane</keyword>
<evidence type="ECO:0000256" key="1">
    <source>
        <dbReference type="SAM" id="MobiDB-lite"/>
    </source>
</evidence>
<gene>
    <name evidence="3" type="ORF">WJX81_002572</name>
</gene>
<reference evidence="3 4" key="1">
    <citation type="journal article" date="2024" name="Nat. Commun.">
        <title>Phylogenomics reveals the evolutionary origins of lichenization in chlorophyte algae.</title>
        <authorList>
            <person name="Puginier C."/>
            <person name="Libourel C."/>
            <person name="Otte J."/>
            <person name="Skaloud P."/>
            <person name="Haon M."/>
            <person name="Grisel S."/>
            <person name="Petersen M."/>
            <person name="Berrin J.G."/>
            <person name="Delaux P.M."/>
            <person name="Dal Grande F."/>
            <person name="Keller J."/>
        </authorList>
    </citation>
    <scope>NUCLEOTIDE SEQUENCE [LARGE SCALE GENOMIC DNA]</scope>
    <source>
        <strain evidence="3 4">SAG 245.80</strain>
    </source>
</reference>
<organism evidence="3 4">
    <name type="scientific">Elliptochloris bilobata</name>
    <dbReference type="NCBI Taxonomy" id="381761"/>
    <lineage>
        <taxon>Eukaryota</taxon>
        <taxon>Viridiplantae</taxon>
        <taxon>Chlorophyta</taxon>
        <taxon>core chlorophytes</taxon>
        <taxon>Trebouxiophyceae</taxon>
        <taxon>Trebouxiophyceae incertae sedis</taxon>
        <taxon>Elliptochloris clade</taxon>
        <taxon>Elliptochloris</taxon>
    </lineage>
</organism>
<evidence type="ECO:0000256" key="2">
    <source>
        <dbReference type="SAM" id="Phobius"/>
    </source>
</evidence>
<feature type="compositionally biased region" description="Basic residues" evidence="1">
    <location>
        <begin position="57"/>
        <end position="78"/>
    </location>
</feature>
<sequence>MVEVAKQLVVDFEEQRVTEAAPTVIVPAMKVGLIILCIAACALLLSTVSAYGGHGHGHGHGGHGHGGHGHGGHGHGHGGGHWYGRHLMGESDAESGGERKLLDNHGGGHSGHGGHSSGHSSGHGGHYYSGHNSGHTGGHYSGHQGRRLASTAAQEAVGGENKA</sequence>
<dbReference type="Proteomes" id="UP001445335">
    <property type="component" value="Unassembled WGS sequence"/>
</dbReference>
<keyword evidence="2" id="KW-1133">Transmembrane helix</keyword>
<accession>A0AAW1S726</accession>
<feature type="region of interest" description="Disordered" evidence="1">
    <location>
        <begin position="57"/>
        <end position="163"/>
    </location>
</feature>
<dbReference type="AlphaFoldDB" id="A0AAW1S726"/>
<keyword evidence="2" id="KW-0812">Transmembrane</keyword>
<keyword evidence="4" id="KW-1185">Reference proteome</keyword>